<sequence length="168" mass="18372">MSLSLYQASVPVFVRMFGNLSAILDKAEAYAAAKKIDPAVLLNARLAPDMHPLTRQVQIASDAAKGCAARLAGVDIPSFPDTESSFAELQARIAKTLEFIKGLTPAQIDSGEGREVVLKFPGAEMKFQGEDYLLHFVLPNFYFHITTAYAILRHNGLDIGKMDFLGRV</sequence>
<dbReference type="PANTHER" id="PTHR36922">
    <property type="entry name" value="BLL2446 PROTEIN"/>
    <property type="match status" value="1"/>
</dbReference>
<dbReference type="EMBL" id="QJRX01000007">
    <property type="protein sequence ID" value="PYC22559.1"/>
    <property type="molecule type" value="Genomic_DNA"/>
</dbReference>
<dbReference type="OrthoDB" id="338237at2"/>
<dbReference type="SUPFAM" id="SSF109854">
    <property type="entry name" value="DinB/YfiT-like putative metalloenzymes"/>
    <property type="match status" value="1"/>
</dbReference>
<comment type="caution">
    <text evidence="1">The sequence shown here is derived from an EMBL/GenBank/DDBJ whole genome shotgun (WGS) entry which is preliminary data.</text>
</comment>
<dbReference type="AlphaFoldDB" id="A0A2V4KQX3"/>
<dbReference type="PANTHER" id="PTHR36922:SF1">
    <property type="entry name" value="DUF1993 DOMAIN-CONTAINING PROTEIN"/>
    <property type="match status" value="1"/>
</dbReference>
<dbReference type="InterPro" id="IPR018531">
    <property type="entry name" value="DUF1993"/>
</dbReference>
<dbReference type="RefSeq" id="WP_110683097.1">
    <property type="nucleotide sequence ID" value="NZ_CP154874.1"/>
</dbReference>
<gene>
    <name evidence="1" type="ORF">DMO17_13940</name>
</gene>
<protein>
    <submittedName>
        <fullName evidence="1">DUF1993 domain-containing protein</fullName>
    </submittedName>
</protein>
<dbReference type="InterPro" id="IPR034660">
    <property type="entry name" value="DinB/YfiT-like"/>
</dbReference>
<proteinExistence type="predicted"/>
<evidence type="ECO:0000313" key="1">
    <source>
        <dbReference type="EMBL" id="PYC22559.1"/>
    </source>
</evidence>
<accession>A0A2V4KQX3</accession>
<name>A0A2V4KQX3_AQUAC</name>
<reference evidence="1 2" key="1">
    <citation type="submission" date="2018-06" db="EMBL/GenBank/DDBJ databases">
        <title>Pseudomonas diversity within urban Lake Michigan freshwaters.</title>
        <authorList>
            <person name="Batrich M."/>
            <person name="Hatzopoulos T."/>
            <person name="Putonti C."/>
        </authorList>
    </citation>
    <scope>NUCLEOTIDE SEQUENCE [LARGE SCALE GENOMIC DNA]</scope>
    <source>
        <strain evidence="1 2">MB-090714</strain>
    </source>
</reference>
<organism evidence="1 2">
    <name type="scientific">Aquipseudomonas alcaligenes</name>
    <name type="common">Pseudomonas alcaligenes</name>
    <dbReference type="NCBI Taxonomy" id="43263"/>
    <lineage>
        <taxon>Bacteria</taxon>
        <taxon>Pseudomonadati</taxon>
        <taxon>Pseudomonadota</taxon>
        <taxon>Gammaproteobacteria</taxon>
        <taxon>Pseudomonadales</taxon>
        <taxon>Pseudomonadaceae</taxon>
        <taxon>Aquipseudomonas</taxon>
    </lineage>
</organism>
<dbReference type="Pfam" id="PF09351">
    <property type="entry name" value="DUF1993"/>
    <property type="match status" value="1"/>
</dbReference>
<dbReference type="Proteomes" id="UP000248146">
    <property type="component" value="Unassembled WGS sequence"/>
</dbReference>
<evidence type="ECO:0000313" key="2">
    <source>
        <dbReference type="Proteomes" id="UP000248146"/>
    </source>
</evidence>
<dbReference type="Gene3D" id="1.20.120.450">
    <property type="entry name" value="dinb family like domain"/>
    <property type="match status" value="1"/>
</dbReference>